<organism evidence="1">
    <name type="scientific">Tanacetum cinerariifolium</name>
    <name type="common">Dalmatian daisy</name>
    <name type="synonym">Chrysanthemum cinerariifolium</name>
    <dbReference type="NCBI Taxonomy" id="118510"/>
    <lineage>
        <taxon>Eukaryota</taxon>
        <taxon>Viridiplantae</taxon>
        <taxon>Streptophyta</taxon>
        <taxon>Embryophyta</taxon>
        <taxon>Tracheophyta</taxon>
        <taxon>Spermatophyta</taxon>
        <taxon>Magnoliopsida</taxon>
        <taxon>eudicotyledons</taxon>
        <taxon>Gunneridae</taxon>
        <taxon>Pentapetalae</taxon>
        <taxon>asterids</taxon>
        <taxon>campanulids</taxon>
        <taxon>Asterales</taxon>
        <taxon>Asteraceae</taxon>
        <taxon>Asteroideae</taxon>
        <taxon>Anthemideae</taxon>
        <taxon>Anthemidinae</taxon>
        <taxon>Tanacetum</taxon>
    </lineage>
</organism>
<comment type="caution">
    <text evidence="1">The sequence shown here is derived from an EMBL/GenBank/DDBJ whole genome shotgun (WGS) entry which is preliminary data.</text>
</comment>
<protein>
    <submittedName>
        <fullName evidence="1">Uncharacterized protein</fullName>
    </submittedName>
</protein>
<dbReference type="AlphaFoldDB" id="A0A699WK38"/>
<proteinExistence type="predicted"/>
<accession>A0A699WK38</accession>
<reference evidence="1" key="1">
    <citation type="journal article" date="2019" name="Sci. Rep.">
        <title>Draft genome of Tanacetum cinerariifolium, the natural source of mosquito coil.</title>
        <authorList>
            <person name="Yamashiro T."/>
            <person name="Shiraishi A."/>
            <person name="Satake H."/>
            <person name="Nakayama K."/>
        </authorList>
    </citation>
    <scope>NUCLEOTIDE SEQUENCE</scope>
</reference>
<sequence>MSWVSCSCTAASSVTLVLTPSRVVNASSSAMSLGSIQASLMPYPISSAIRSGMGRIGGDAGVEEMVFVVIEMIME</sequence>
<gene>
    <name evidence="1" type="ORF">Tci_920111</name>
</gene>
<evidence type="ECO:0000313" key="1">
    <source>
        <dbReference type="EMBL" id="GFD48142.1"/>
    </source>
</evidence>
<name>A0A699WK38_TANCI</name>
<dbReference type="EMBL" id="BKCJ011716034">
    <property type="protein sequence ID" value="GFD48142.1"/>
    <property type="molecule type" value="Genomic_DNA"/>
</dbReference>